<organism evidence="1 2">
    <name type="scientific">Teladorsagia circumcincta</name>
    <name type="common">Brown stomach worm</name>
    <name type="synonym">Ostertagia circumcincta</name>
    <dbReference type="NCBI Taxonomy" id="45464"/>
    <lineage>
        <taxon>Eukaryota</taxon>
        <taxon>Metazoa</taxon>
        <taxon>Ecdysozoa</taxon>
        <taxon>Nematoda</taxon>
        <taxon>Chromadorea</taxon>
        <taxon>Rhabditida</taxon>
        <taxon>Rhabditina</taxon>
        <taxon>Rhabditomorpha</taxon>
        <taxon>Strongyloidea</taxon>
        <taxon>Trichostrongylidae</taxon>
        <taxon>Teladorsagia</taxon>
    </lineage>
</organism>
<dbReference type="EMBL" id="KZ348050">
    <property type="protein sequence ID" value="PIO66745.1"/>
    <property type="molecule type" value="Genomic_DNA"/>
</dbReference>
<evidence type="ECO:0000313" key="1">
    <source>
        <dbReference type="EMBL" id="PIO66745.1"/>
    </source>
</evidence>
<reference evidence="1 2" key="1">
    <citation type="submission" date="2015-09" db="EMBL/GenBank/DDBJ databases">
        <title>Draft genome of the parasitic nematode Teladorsagia circumcincta isolate WARC Sus (inbred).</title>
        <authorList>
            <person name="Mitreva M."/>
        </authorList>
    </citation>
    <scope>NUCLEOTIDE SEQUENCE [LARGE SCALE GENOMIC DNA]</scope>
    <source>
        <strain evidence="1 2">S</strain>
    </source>
</reference>
<keyword evidence="2" id="KW-1185">Reference proteome</keyword>
<dbReference type="Proteomes" id="UP000230423">
    <property type="component" value="Unassembled WGS sequence"/>
</dbReference>
<gene>
    <name evidence="1" type="ORF">TELCIR_11531</name>
</gene>
<sequence>VLIMPESPPPPHDFRDHKQHMEWLIEREKYAANTVPMIPRDFSKGSHSKAISSTVLQRALANPFVPVGMAATVGCLIGLKPEGVGVPPEDHPSSFSSEMNKI</sequence>
<dbReference type="AlphaFoldDB" id="A0A2G9U988"/>
<dbReference type="OrthoDB" id="6604018at2759"/>
<name>A0A2G9U988_TELCI</name>
<evidence type="ECO:0000313" key="2">
    <source>
        <dbReference type="Proteomes" id="UP000230423"/>
    </source>
</evidence>
<proteinExistence type="predicted"/>
<accession>A0A2G9U988</accession>
<protein>
    <submittedName>
        <fullName evidence="1">Uncharacterized protein</fullName>
    </submittedName>
</protein>
<feature type="non-terminal residue" evidence="1">
    <location>
        <position position="1"/>
    </location>
</feature>